<evidence type="ECO:0000256" key="1">
    <source>
        <dbReference type="SAM" id="Coils"/>
    </source>
</evidence>
<keyword evidence="4" id="KW-1185">Reference proteome</keyword>
<reference evidence="3 4" key="1">
    <citation type="submission" date="2021-06" db="EMBL/GenBank/DDBJ databases">
        <authorList>
            <person name="Palmer J.M."/>
        </authorList>
    </citation>
    <scope>NUCLEOTIDE SEQUENCE [LARGE SCALE GENOMIC DNA]</scope>
    <source>
        <strain evidence="4">if_2019</strain>
        <tissue evidence="3">Muscle</tissue>
    </source>
</reference>
<dbReference type="Proteomes" id="UP001482620">
    <property type="component" value="Unassembled WGS sequence"/>
</dbReference>
<feature type="region of interest" description="Disordered" evidence="2">
    <location>
        <begin position="210"/>
        <end position="229"/>
    </location>
</feature>
<evidence type="ECO:0000313" key="4">
    <source>
        <dbReference type="Proteomes" id="UP001482620"/>
    </source>
</evidence>
<feature type="region of interest" description="Disordered" evidence="2">
    <location>
        <begin position="261"/>
        <end position="317"/>
    </location>
</feature>
<protein>
    <submittedName>
        <fullName evidence="3">Uncharacterized protein</fullName>
    </submittedName>
</protein>
<proteinExistence type="predicted"/>
<name>A0ABV0U3Z6_9TELE</name>
<dbReference type="EMBL" id="JAHRIQ010058602">
    <property type="protein sequence ID" value="MEQ2239927.1"/>
    <property type="molecule type" value="Genomic_DNA"/>
</dbReference>
<evidence type="ECO:0000256" key="2">
    <source>
        <dbReference type="SAM" id="MobiDB-lite"/>
    </source>
</evidence>
<feature type="compositionally biased region" description="Polar residues" evidence="2">
    <location>
        <begin position="263"/>
        <end position="288"/>
    </location>
</feature>
<feature type="coiled-coil region" evidence="1">
    <location>
        <begin position="81"/>
        <end position="181"/>
    </location>
</feature>
<feature type="region of interest" description="Disordered" evidence="2">
    <location>
        <begin position="446"/>
        <end position="467"/>
    </location>
</feature>
<accession>A0ABV0U3Z6</accession>
<evidence type="ECO:0000313" key="3">
    <source>
        <dbReference type="EMBL" id="MEQ2239927.1"/>
    </source>
</evidence>
<feature type="compositionally biased region" description="Basic and acidic residues" evidence="2">
    <location>
        <begin position="446"/>
        <end position="465"/>
    </location>
</feature>
<gene>
    <name evidence="3" type="ORF">ILYODFUR_009615</name>
</gene>
<feature type="coiled-coil region" evidence="1">
    <location>
        <begin position="536"/>
        <end position="661"/>
    </location>
</feature>
<feature type="coiled-coil region" evidence="1">
    <location>
        <begin position="20"/>
        <end position="54"/>
    </location>
</feature>
<comment type="caution">
    <text evidence="3">The sequence shown here is derived from an EMBL/GenBank/DDBJ whole genome shotgun (WGS) entry which is preliminary data.</text>
</comment>
<keyword evidence="1" id="KW-0175">Coiled coil</keyword>
<sequence length="695" mass="79763">MRVQLLSAMSRKDSELEGRLDNLLSRIAMETQEIKELEQQLTSGQILANEALQKDLEEVICGLQEYLRGMRQQAWRSQLQVHVLQTENQSLQRLLEDAQRHCRQLDDTQQEALSALWTEAQALRDRQVELKEGLQQLKEELTQQDGNQRLQVQLDQSKSQLNQTETQLEQFTVGLSELQENQRASKDKVSSKHLLFGSIEQLEKSAQGNLASRQELQQGQNQTVEQDSNWELKEELQRLRDHLLRSHSRTGLVQLNLAPSLAPQGTQDSGLGLQYLSSPDRGQQQQQDILPAGESVSGGEIPPTPPNPSEGVSAGISEAQGPLVGHSCLLCGPPTGGAAQCCGIQHHRDKGSRCVSECGHKVEAKKLQRSLRRHRSVLQVCDELECLEETLLQRRAELRQADRLLLEAQSCRQTARRTADRLEDSATCLLEATQRLRKLQEEAEQLRRKREVEEKPRSRQKDLHRLGSKIYRRPRRPADLLSDCQGAQEHLDPLTCQEEQRLVLRKEEQRRLSIIKDLFEQQEALFIERRSTGSSVKEEEQRLIRVKAELTSHQTELKHILLEVLVEQEVMEEVKTKCSQTLQQLQKMRENFNKMKGEVDDKRKELAELQQEVASYKEDAASSLKDMRRQRAALQEVQQELSRRKEERSILQEQCRHLEARRRHADRCLSVMEVELSQKEGGATSHQIFKEGVVR</sequence>
<organism evidence="3 4">
    <name type="scientific">Ilyodon furcidens</name>
    <name type="common">goldbreast splitfin</name>
    <dbReference type="NCBI Taxonomy" id="33524"/>
    <lineage>
        <taxon>Eukaryota</taxon>
        <taxon>Metazoa</taxon>
        <taxon>Chordata</taxon>
        <taxon>Craniata</taxon>
        <taxon>Vertebrata</taxon>
        <taxon>Euteleostomi</taxon>
        <taxon>Actinopterygii</taxon>
        <taxon>Neopterygii</taxon>
        <taxon>Teleostei</taxon>
        <taxon>Neoteleostei</taxon>
        <taxon>Acanthomorphata</taxon>
        <taxon>Ovalentaria</taxon>
        <taxon>Atherinomorphae</taxon>
        <taxon>Cyprinodontiformes</taxon>
        <taxon>Goodeidae</taxon>
        <taxon>Ilyodon</taxon>
    </lineage>
</organism>